<evidence type="ECO:0000256" key="5">
    <source>
        <dbReference type="RuleBase" id="RU003869"/>
    </source>
</evidence>
<organism evidence="9 10">
    <name type="scientific">candidate division WS6 bacterium OLB21</name>
    <dbReference type="NCBI Taxonomy" id="1617427"/>
    <lineage>
        <taxon>Bacteria</taxon>
        <taxon>Candidatus Dojkabacteria</taxon>
    </lineage>
</organism>
<dbReference type="InterPro" id="IPR019906">
    <property type="entry name" value="Ribosomal_uL6_bac-type"/>
</dbReference>
<evidence type="ECO:0000313" key="9">
    <source>
        <dbReference type="EMBL" id="KXK10067.1"/>
    </source>
</evidence>
<evidence type="ECO:0000256" key="1">
    <source>
        <dbReference type="ARBA" id="ARBA00009356"/>
    </source>
</evidence>
<dbReference type="AlphaFoldDB" id="A0A136KKW0"/>
<dbReference type="GO" id="GO:0002181">
    <property type="term" value="P:cytoplasmic translation"/>
    <property type="evidence" value="ECO:0007669"/>
    <property type="project" value="TreeGrafter"/>
</dbReference>
<dbReference type="NCBIfam" id="TIGR03654">
    <property type="entry name" value="L6_bact"/>
    <property type="match status" value="1"/>
</dbReference>
<feature type="region of interest" description="Disordered" evidence="7">
    <location>
        <begin position="165"/>
        <end position="186"/>
    </location>
</feature>
<evidence type="ECO:0000256" key="6">
    <source>
        <dbReference type="RuleBase" id="RU003870"/>
    </source>
</evidence>
<dbReference type="Proteomes" id="UP000070449">
    <property type="component" value="Unassembled WGS sequence"/>
</dbReference>
<dbReference type="GO" id="GO:0022625">
    <property type="term" value="C:cytosolic large ribosomal subunit"/>
    <property type="evidence" value="ECO:0007669"/>
    <property type="project" value="UniProtKB-UniRule"/>
</dbReference>
<comment type="function">
    <text evidence="4 6">This protein binds to the 23S rRNA, and is important in its secondary structure. It is located near the subunit interface in the base of the L7/L12 stalk, and near the tRNA binding site of the peptidyltransferase center.</text>
</comment>
<dbReference type="GO" id="GO:0003735">
    <property type="term" value="F:structural constituent of ribosome"/>
    <property type="evidence" value="ECO:0007669"/>
    <property type="project" value="UniProtKB-UniRule"/>
</dbReference>
<dbReference type="Gene3D" id="3.90.930.12">
    <property type="entry name" value="Ribosomal protein L6, alpha-beta domain"/>
    <property type="match status" value="2"/>
</dbReference>
<evidence type="ECO:0000256" key="7">
    <source>
        <dbReference type="SAM" id="MobiDB-lite"/>
    </source>
</evidence>
<accession>A0A136KKW0</accession>
<feature type="domain" description="Large ribosomal subunit protein uL6 alpha-beta" evidence="8">
    <location>
        <begin position="98"/>
        <end position="171"/>
    </location>
</feature>
<dbReference type="PATRIC" id="fig|1617427.3.peg.157"/>
<dbReference type="PRINTS" id="PR00059">
    <property type="entry name" value="RIBOSOMALL6"/>
</dbReference>
<feature type="domain" description="Large ribosomal subunit protein uL6 alpha-beta" evidence="8">
    <location>
        <begin position="28"/>
        <end position="89"/>
    </location>
</feature>
<dbReference type="HAMAP" id="MF_01365_B">
    <property type="entry name" value="Ribosomal_uL6_B"/>
    <property type="match status" value="1"/>
</dbReference>
<dbReference type="PANTHER" id="PTHR11655:SF14">
    <property type="entry name" value="LARGE RIBOSOMAL SUBUNIT PROTEIN UL6M"/>
    <property type="match status" value="1"/>
</dbReference>
<evidence type="ECO:0000259" key="8">
    <source>
        <dbReference type="Pfam" id="PF00347"/>
    </source>
</evidence>
<dbReference type="InterPro" id="IPR000702">
    <property type="entry name" value="Ribosomal_uL6-like"/>
</dbReference>
<dbReference type="Pfam" id="PF00347">
    <property type="entry name" value="Ribosomal_L6"/>
    <property type="match status" value="2"/>
</dbReference>
<evidence type="ECO:0000313" key="10">
    <source>
        <dbReference type="Proteomes" id="UP000070449"/>
    </source>
</evidence>
<evidence type="ECO:0000256" key="2">
    <source>
        <dbReference type="ARBA" id="ARBA00022980"/>
    </source>
</evidence>
<comment type="subunit">
    <text evidence="4">Part of the 50S ribosomal subunit.</text>
</comment>
<dbReference type="SUPFAM" id="SSF56053">
    <property type="entry name" value="Ribosomal protein L6"/>
    <property type="match status" value="2"/>
</dbReference>
<keyword evidence="3 4" id="KW-0687">Ribonucleoprotein</keyword>
<comment type="caution">
    <text evidence="9">The sequence shown here is derived from an EMBL/GenBank/DDBJ whole genome shotgun (WGS) entry which is preliminary data.</text>
</comment>
<proteinExistence type="inferred from homology"/>
<dbReference type="FunFam" id="3.90.930.12:FF:000001">
    <property type="entry name" value="50S ribosomal protein L6"/>
    <property type="match status" value="1"/>
</dbReference>
<keyword evidence="2 4" id="KW-0689">Ribosomal protein</keyword>
<keyword evidence="4 6" id="KW-0694">RNA-binding</keyword>
<dbReference type="InterPro" id="IPR020040">
    <property type="entry name" value="Ribosomal_uL6_a/b-dom"/>
</dbReference>
<dbReference type="STRING" id="1617427.UZ20_WS6002000149"/>
<dbReference type="InterPro" id="IPR036789">
    <property type="entry name" value="Ribosomal_uL6-like_a/b-dom_sf"/>
</dbReference>
<reference evidence="9 10" key="1">
    <citation type="submission" date="2015-02" db="EMBL/GenBank/DDBJ databases">
        <title>Improved understanding of the partial-nitritation anammox process through 23 genomes representing the majority of the microbial community.</title>
        <authorList>
            <person name="Speth D.R."/>
            <person name="In T Zandt M."/>
            <person name="Guerrero Cruz S."/>
            <person name="Jetten M.S."/>
            <person name="Dutilh B.E."/>
        </authorList>
    </citation>
    <scope>NUCLEOTIDE SEQUENCE [LARGE SCALE GENOMIC DNA]</scope>
    <source>
        <strain evidence="9">OLB21</strain>
    </source>
</reference>
<dbReference type="EMBL" id="JYPD01000010">
    <property type="protein sequence ID" value="KXK10067.1"/>
    <property type="molecule type" value="Genomic_DNA"/>
</dbReference>
<protein>
    <recommendedName>
        <fullName evidence="4">Large ribosomal subunit protein uL6</fullName>
    </recommendedName>
</protein>
<gene>
    <name evidence="4 9" type="primary">rplF</name>
    <name evidence="9" type="ORF">UZ20_WS6002000149</name>
</gene>
<sequence length="186" mass="20466">MSKIGEKQINIDSAKISVEITKGGDFNHLLVTIKGPKGELKQSIEKGIEVKLEDGILTVERKSEEKEIKSLHGLYRSLLANMVEGVTNGYEKKLEIHGVGFRGVQKGKAIEFALGFSHPVLYEAPEDIEITMEGQEIVIVRGVDKQRVGQIAAEIRAIRKPEPYKGKGVRYQGEQVKRKAGKAGGS</sequence>
<dbReference type="GO" id="GO:0019843">
    <property type="term" value="F:rRNA binding"/>
    <property type="evidence" value="ECO:0007669"/>
    <property type="project" value="UniProtKB-UniRule"/>
</dbReference>
<dbReference type="InterPro" id="IPR002358">
    <property type="entry name" value="Ribosomal_uL6_CS"/>
</dbReference>
<name>A0A136KKW0_9BACT</name>
<evidence type="ECO:0000256" key="4">
    <source>
        <dbReference type="HAMAP-Rule" id="MF_01365"/>
    </source>
</evidence>
<keyword evidence="4 6" id="KW-0699">rRNA-binding</keyword>
<dbReference type="PIRSF" id="PIRSF002162">
    <property type="entry name" value="Ribosomal_L6"/>
    <property type="match status" value="1"/>
</dbReference>
<dbReference type="PROSITE" id="PS00525">
    <property type="entry name" value="RIBOSOMAL_L6_1"/>
    <property type="match status" value="1"/>
</dbReference>
<evidence type="ECO:0000256" key="3">
    <source>
        <dbReference type="ARBA" id="ARBA00023274"/>
    </source>
</evidence>
<dbReference type="PANTHER" id="PTHR11655">
    <property type="entry name" value="60S/50S RIBOSOMAL PROTEIN L6/L9"/>
    <property type="match status" value="1"/>
</dbReference>
<comment type="similarity">
    <text evidence="1 4 5">Belongs to the universal ribosomal protein uL6 family.</text>
</comment>